<dbReference type="AlphaFoldDB" id="A0A0E0JHW0"/>
<reference evidence="6" key="2">
    <citation type="submission" date="2018-05" db="EMBL/GenBank/DDBJ databases">
        <title>OpunRS2 (Oryza punctata Reference Sequence Version 2).</title>
        <authorList>
            <person name="Zhang J."/>
            <person name="Kudrna D."/>
            <person name="Lee S."/>
            <person name="Talag J."/>
            <person name="Welchert J."/>
            <person name="Wing R.A."/>
        </authorList>
    </citation>
    <scope>NUCLEOTIDE SEQUENCE [LARGE SCALE GENOMIC DNA]</scope>
</reference>
<dbReference type="OMA" id="QHDENIA"/>
<accession>A0A0E0JHW0</accession>
<dbReference type="GO" id="GO:0006508">
    <property type="term" value="P:proteolysis"/>
    <property type="evidence" value="ECO:0007669"/>
    <property type="project" value="UniProtKB-KW"/>
</dbReference>
<evidence type="ECO:0000259" key="5">
    <source>
        <dbReference type="PROSITE" id="PS50600"/>
    </source>
</evidence>
<dbReference type="GO" id="GO:0008234">
    <property type="term" value="F:cysteine-type peptidase activity"/>
    <property type="evidence" value="ECO:0007669"/>
    <property type="project" value="InterPro"/>
</dbReference>
<dbReference type="eggNOG" id="KOG0778">
    <property type="taxonomic scope" value="Eukaryota"/>
</dbReference>
<dbReference type="Proteomes" id="UP000026962">
    <property type="component" value="Chromosome 1"/>
</dbReference>
<organism evidence="6">
    <name type="scientific">Oryza punctata</name>
    <name type="common">Red rice</name>
    <dbReference type="NCBI Taxonomy" id="4537"/>
    <lineage>
        <taxon>Eukaryota</taxon>
        <taxon>Viridiplantae</taxon>
        <taxon>Streptophyta</taxon>
        <taxon>Embryophyta</taxon>
        <taxon>Tracheophyta</taxon>
        <taxon>Spermatophyta</taxon>
        <taxon>Magnoliopsida</taxon>
        <taxon>Liliopsida</taxon>
        <taxon>Poales</taxon>
        <taxon>Poaceae</taxon>
        <taxon>BOP clade</taxon>
        <taxon>Oryzoideae</taxon>
        <taxon>Oryzeae</taxon>
        <taxon>Oryzinae</taxon>
        <taxon>Oryza</taxon>
    </lineage>
</organism>
<dbReference type="STRING" id="4537.A0A0E0JHW0"/>
<feature type="domain" description="Ubiquitin-like protease family profile" evidence="5">
    <location>
        <begin position="476"/>
        <end position="642"/>
    </location>
</feature>
<protein>
    <recommendedName>
        <fullName evidence="5">Ubiquitin-like protease family profile domain-containing protein</fullName>
    </recommendedName>
</protein>
<evidence type="ECO:0000256" key="4">
    <source>
        <dbReference type="SAM" id="MobiDB-lite"/>
    </source>
</evidence>
<dbReference type="HOGENOM" id="CLU_007688_0_0_1"/>
<keyword evidence="3" id="KW-0378">Hydrolase</keyword>
<dbReference type="Gene3D" id="3.40.395.10">
    <property type="entry name" value="Adenoviral Proteinase, Chain A"/>
    <property type="match status" value="1"/>
</dbReference>
<feature type="region of interest" description="Disordered" evidence="4">
    <location>
        <begin position="399"/>
        <end position="422"/>
    </location>
</feature>
<evidence type="ECO:0000313" key="7">
    <source>
        <dbReference type="Proteomes" id="UP000026962"/>
    </source>
</evidence>
<dbReference type="Pfam" id="PF02902">
    <property type="entry name" value="Peptidase_C48"/>
    <property type="match status" value="1"/>
</dbReference>
<keyword evidence="2" id="KW-0645">Protease</keyword>
<dbReference type="Gramene" id="OPUNC01G13390.1">
    <property type="protein sequence ID" value="OPUNC01G13390.1"/>
    <property type="gene ID" value="OPUNC01G13390"/>
</dbReference>
<evidence type="ECO:0000256" key="3">
    <source>
        <dbReference type="ARBA" id="ARBA00022801"/>
    </source>
</evidence>
<evidence type="ECO:0000256" key="2">
    <source>
        <dbReference type="ARBA" id="ARBA00022670"/>
    </source>
</evidence>
<dbReference type="PANTHER" id="PTHR34835">
    <property type="entry name" value="OS07G0283600 PROTEIN-RELATED"/>
    <property type="match status" value="1"/>
</dbReference>
<reference evidence="6" key="1">
    <citation type="submission" date="2015-04" db="UniProtKB">
        <authorList>
            <consortium name="EnsemblPlants"/>
        </authorList>
    </citation>
    <scope>IDENTIFICATION</scope>
</reference>
<feature type="compositionally biased region" description="Polar residues" evidence="4">
    <location>
        <begin position="399"/>
        <end position="415"/>
    </location>
</feature>
<sequence>MFFELHKKRIILNMKKKLMAGTSHAIPRAKVDKGKRPAKSEISFSRFSAKYFSKVVSSLSPLQKFATWIAKRVDIKSSEIVFNDKVIPLTKESINTVLGLPLGGPEFGTDHERWKQFVLSKFGLSAIPSVKYFGDQLMRQKDLSEDKVITSFLIVALACFLCPNSSLTPSIKYLTIFEDVNALDSYDWSKFVLDWSLTCIKKFQKSNNLAGCLYYWAVLYLDFVDFGEKMFPNKPLAYIFGEKILSISTLNWIRLMITILDLGLLKDKISDMFISHCSRNHRNDSESCEDVILSILALLSNASNTQPVQHDENIAGQEFSPTVCSPVVNKRVQSYACDNVNTNCLPAASAVAAAAAVAVTNNYPDVIYLGETKFSDKCKSQSFKTDEVYNSSLQITSNSQGPSSLLMNSGASTSGGKLPPHGPRRILIPSKHSTHPYVTNRRYFQIGDKEIQYYNAICFLADSEWQIADAINIDNVCVTFDTLGHSMVRGGDVSSSVMSAFCRFMFQNNHPFKSKKNYFFPSIGESAQLVMDLNNAGLEKIKKSFDGASRARPLHSCNLHWFLFVVDIKDRMVVFLDSLHERGHNYFENIMTLMINNFQYVWDECLDIAIDFTSFRVVFPPVPRQSHSCDSGIFVMKCFELWSPRILLPNKFDVDDISNIRVQHVNKLFFHPKNKMLNTQSEDLVLNWSANDLSSAEKVN</sequence>
<evidence type="ECO:0000313" key="6">
    <source>
        <dbReference type="EnsemblPlants" id="OPUNC01G13390.1"/>
    </source>
</evidence>
<name>A0A0E0JHW0_ORYPU</name>
<dbReference type="SUPFAM" id="SSF54001">
    <property type="entry name" value="Cysteine proteinases"/>
    <property type="match status" value="1"/>
</dbReference>
<evidence type="ECO:0000256" key="1">
    <source>
        <dbReference type="ARBA" id="ARBA00005234"/>
    </source>
</evidence>
<keyword evidence="7" id="KW-1185">Reference proteome</keyword>
<dbReference type="PANTHER" id="PTHR34835:SF60">
    <property type="entry name" value="OS10G0490300 PROTEIN"/>
    <property type="match status" value="1"/>
</dbReference>
<dbReference type="InterPro" id="IPR003653">
    <property type="entry name" value="Peptidase_C48_C"/>
</dbReference>
<comment type="similarity">
    <text evidence="1">Belongs to the peptidase C48 family.</text>
</comment>
<dbReference type="EnsemblPlants" id="OPUNC01G13390.1">
    <property type="protein sequence ID" value="OPUNC01G13390.1"/>
    <property type="gene ID" value="OPUNC01G13390"/>
</dbReference>
<dbReference type="InterPro" id="IPR038765">
    <property type="entry name" value="Papain-like_cys_pep_sf"/>
</dbReference>
<proteinExistence type="inferred from homology"/>
<dbReference type="PROSITE" id="PS50600">
    <property type="entry name" value="ULP_PROTEASE"/>
    <property type="match status" value="1"/>
</dbReference>